<reference evidence="2" key="3">
    <citation type="submission" date="2025-08" db="UniProtKB">
        <authorList>
            <consortium name="RefSeq"/>
        </authorList>
    </citation>
    <scope>IDENTIFICATION</scope>
    <source>
        <strain evidence="2">NI907</strain>
    </source>
</reference>
<name>A0A6P8B1H7_PYRGI</name>
<evidence type="ECO:0000313" key="2">
    <source>
        <dbReference type="RefSeq" id="XP_030981005.1"/>
    </source>
</evidence>
<organism evidence="1 2">
    <name type="scientific">Pyricularia grisea</name>
    <name type="common">Crabgrass-specific blast fungus</name>
    <name type="synonym">Magnaporthe grisea</name>
    <dbReference type="NCBI Taxonomy" id="148305"/>
    <lineage>
        <taxon>Eukaryota</taxon>
        <taxon>Fungi</taxon>
        <taxon>Dikarya</taxon>
        <taxon>Ascomycota</taxon>
        <taxon>Pezizomycotina</taxon>
        <taxon>Sordariomycetes</taxon>
        <taxon>Sordariomycetidae</taxon>
        <taxon>Magnaporthales</taxon>
        <taxon>Pyriculariaceae</taxon>
        <taxon>Pyricularia</taxon>
    </lineage>
</organism>
<dbReference type="InterPro" id="IPR023213">
    <property type="entry name" value="CAT-like_dom_sf"/>
</dbReference>
<dbReference type="Gene3D" id="3.30.559.10">
    <property type="entry name" value="Chloramphenicol acetyltransferase-like domain"/>
    <property type="match status" value="2"/>
</dbReference>
<keyword evidence="1" id="KW-1185">Reference proteome</keyword>
<proteinExistence type="predicted"/>
<protein>
    <submittedName>
        <fullName evidence="2">Uncharacterized protein</fullName>
    </submittedName>
</protein>
<dbReference type="KEGG" id="pgri:PgNI_07231"/>
<dbReference type="GeneID" id="41962155"/>
<dbReference type="RefSeq" id="XP_030981005.1">
    <property type="nucleotide sequence ID" value="XM_031127246.1"/>
</dbReference>
<reference evidence="2" key="1">
    <citation type="journal article" date="2019" name="Mol. Biol. Evol.">
        <title>Blast fungal genomes show frequent chromosomal changes, gene gains and losses, and effector gene turnover.</title>
        <authorList>
            <person name="Gomez Luciano L.B."/>
            <person name="Jason Tsai I."/>
            <person name="Chuma I."/>
            <person name="Tosa Y."/>
            <person name="Chen Y.H."/>
            <person name="Li J.Y."/>
            <person name="Li M.Y."/>
            <person name="Jade Lu M.Y."/>
            <person name="Nakayashiki H."/>
            <person name="Li W.H."/>
        </authorList>
    </citation>
    <scope>NUCLEOTIDE SEQUENCE</scope>
    <source>
        <strain evidence="2">NI907</strain>
    </source>
</reference>
<dbReference type="AlphaFoldDB" id="A0A6P8B1H7"/>
<accession>A0A6P8B1H7</accession>
<dbReference type="Proteomes" id="UP000515153">
    <property type="component" value="Unplaced"/>
</dbReference>
<gene>
    <name evidence="2" type="ORF">PgNI_07231</name>
</gene>
<evidence type="ECO:0000313" key="1">
    <source>
        <dbReference type="Proteomes" id="UP000515153"/>
    </source>
</evidence>
<sequence length="532" mass="58426">MAAEKIIPLHEYDSMPFLTGLVLTLLLKYDRVLDPDVLRDAMIKLIDREGWRKLGSRLKRDMQKAKGNLVYHVPAKFDESNPAIAFSHVHYDTTMADHPLARQFPSPKSSHLKGLPSVVLAPAPIIPLARRADAPRTMAELIARGLPQLQLHVVTFRDGTTVGISFLHSLLDGMGLGASGLLGAWSLVLHGKEDEVPPVCGDDQDVLAGLRKLHRPTPTGEGKPAAAPVEWKHARYLMGSLDVLKFILRRTWDILRYREEEMRVVRVPGAFVTRLREAVLERLATTAMAGDSHDGAGDRSSLEGEATVAAEKKPWVSEGDVLVAWWSRYATLHLANKPDKPVIVTNAYNMRKMLAGTLLPAPPGDGERAPVYLANCATGLNVFTTVGGIAETAATAAEVRRTLVELGTLDQLAVMQATVLPDPRKLWKMRMAGLPDAHMCIFTNWSQASFYQIDLSPAVVARGEQQAGDGEGQGQGQVLPSFVACKMDSKVWPQRDQFVIIGKDGQGDYWISGTLRKGLWAKIEEELGQEKV</sequence>
<reference evidence="2" key="2">
    <citation type="submission" date="2019-10" db="EMBL/GenBank/DDBJ databases">
        <authorList>
            <consortium name="NCBI Genome Project"/>
        </authorList>
    </citation>
    <scope>NUCLEOTIDE SEQUENCE</scope>
    <source>
        <strain evidence="2">NI907</strain>
    </source>
</reference>